<dbReference type="PANTHER" id="PTHR43466">
    <property type="entry name" value="2-OXO-4-HYDROXY-4-CARBOXY-5-UREIDOIMIDAZOLINE DECARBOXYLASE-RELATED"/>
    <property type="match status" value="1"/>
</dbReference>
<dbReference type="InterPro" id="IPR036778">
    <property type="entry name" value="OHCU_decarboxylase_sf"/>
</dbReference>
<keyword evidence="4" id="KW-0659">Purine metabolism</keyword>
<dbReference type="SUPFAM" id="SSF158694">
    <property type="entry name" value="UraD-Like"/>
    <property type="match status" value="1"/>
</dbReference>
<protein>
    <recommendedName>
        <fullName evidence="3">2-oxo-4-hydroxy-4-carboxy-5-ureidoimidazoline decarboxylase</fullName>
        <ecNumber evidence="3">4.1.1.97</ecNumber>
    </recommendedName>
</protein>
<gene>
    <name evidence="8" type="ORF">SAMN02745172_00591</name>
</gene>
<evidence type="ECO:0000256" key="3">
    <source>
        <dbReference type="ARBA" id="ARBA00012257"/>
    </source>
</evidence>
<feature type="domain" description="Oxo-4-hydroxy-4-carboxy-5-ureidoimidazoline decarboxylase" evidence="7">
    <location>
        <begin position="22"/>
        <end position="178"/>
    </location>
</feature>
<dbReference type="STRING" id="1123029.SAMN02745172_00591"/>
<keyword evidence="6" id="KW-0456">Lyase</keyword>
<dbReference type="RefSeq" id="WP_428977614.1">
    <property type="nucleotide sequence ID" value="NZ_FRXO01000001.1"/>
</dbReference>
<dbReference type="InterPro" id="IPR017580">
    <property type="entry name" value="OHCU_decarboxylase-1"/>
</dbReference>
<dbReference type="UniPathway" id="UPA00394">
    <property type="reaction ID" value="UER00652"/>
</dbReference>
<sequence length="184" mass="20082">MASSTAAYRGGSPFPMTIGEVNALDDAEFVALFGEIAEHSPWVAARACRSRPYIDRNGMIAAFANAVADADEDDQLALIRAHPDLAGKAAIAGDVAPDSRKEQASAGLGSLTPEEYARFTELNDRYRTRFGFPFILAVKGATKDVILSAFEERVENSLETEFATALVQIERIIRFRLEERIGEP</sequence>
<keyword evidence="5" id="KW-0210">Decarboxylase</keyword>
<evidence type="ECO:0000313" key="8">
    <source>
        <dbReference type="EMBL" id="SHO61114.1"/>
    </source>
</evidence>
<organism evidence="8 9">
    <name type="scientific">Pseudoxanthobacter soli DSM 19599</name>
    <dbReference type="NCBI Taxonomy" id="1123029"/>
    <lineage>
        <taxon>Bacteria</taxon>
        <taxon>Pseudomonadati</taxon>
        <taxon>Pseudomonadota</taxon>
        <taxon>Alphaproteobacteria</taxon>
        <taxon>Hyphomicrobiales</taxon>
        <taxon>Segnochrobactraceae</taxon>
        <taxon>Pseudoxanthobacter</taxon>
    </lineage>
</organism>
<evidence type="ECO:0000256" key="5">
    <source>
        <dbReference type="ARBA" id="ARBA00022793"/>
    </source>
</evidence>
<evidence type="ECO:0000256" key="1">
    <source>
        <dbReference type="ARBA" id="ARBA00001163"/>
    </source>
</evidence>
<dbReference type="NCBIfam" id="TIGR03164">
    <property type="entry name" value="UHCUDC"/>
    <property type="match status" value="1"/>
</dbReference>
<evidence type="ECO:0000259" key="7">
    <source>
        <dbReference type="Pfam" id="PF09349"/>
    </source>
</evidence>
<dbReference type="Gene3D" id="1.10.3330.10">
    <property type="entry name" value="Oxo-4-hydroxy-4-carboxy-5-ureidoimidazoline decarboxylase"/>
    <property type="match status" value="1"/>
</dbReference>
<dbReference type="InterPro" id="IPR018020">
    <property type="entry name" value="OHCU_decarboxylase"/>
</dbReference>
<comment type="catalytic activity">
    <reaction evidence="1">
        <text>5-hydroxy-2-oxo-4-ureido-2,5-dihydro-1H-imidazole-5-carboxylate + H(+) = (S)-allantoin + CO2</text>
        <dbReference type="Rhea" id="RHEA:26301"/>
        <dbReference type="ChEBI" id="CHEBI:15378"/>
        <dbReference type="ChEBI" id="CHEBI:15678"/>
        <dbReference type="ChEBI" id="CHEBI:16526"/>
        <dbReference type="ChEBI" id="CHEBI:58639"/>
        <dbReference type="EC" id="4.1.1.97"/>
    </reaction>
</comment>
<keyword evidence="9" id="KW-1185">Reference proteome</keyword>
<comment type="pathway">
    <text evidence="2">Purine metabolism; urate degradation; (S)-allantoin from urate: step 3/3.</text>
</comment>
<dbReference type="Proteomes" id="UP000186406">
    <property type="component" value="Unassembled WGS sequence"/>
</dbReference>
<dbReference type="GO" id="GO:0006144">
    <property type="term" value="P:purine nucleobase metabolic process"/>
    <property type="evidence" value="ECO:0007669"/>
    <property type="project" value="UniProtKB-KW"/>
</dbReference>
<reference evidence="8 9" key="1">
    <citation type="submission" date="2016-12" db="EMBL/GenBank/DDBJ databases">
        <authorList>
            <person name="Song W.-J."/>
            <person name="Kurnit D.M."/>
        </authorList>
    </citation>
    <scope>NUCLEOTIDE SEQUENCE [LARGE SCALE GENOMIC DNA]</scope>
    <source>
        <strain evidence="8 9">DSM 19599</strain>
    </source>
</reference>
<proteinExistence type="predicted"/>
<name>A0A1M7Z8C8_9HYPH</name>
<dbReference type="PANTHER" id="PTHR43466:SF1">
    <property type="entry name" value="2-OXO-4-HYDROXY-4-CARBOXY-5-UREIDOIMIDAZOLINE DECARBOXYLASE-RELATED"/>
    <property type="match status" value="1"/>
</dbReference>
<dbReference type="GO" id="GO:0000255">
    <property type="term" value="P:allantoin metabolic process"/>
    <property type="evidence" value="ECO:0007669"/>
    <property type="project" value="InterPro"/>
</dbReference>
<dbReference type="AlphaFoldDB" id="A0A1M7Z8C8"/>
<dbReference type="GO" id="GO:0051997">
    <property type="term" value="F:2-oxo-4-hydroxy-4-carboxy-5-ureidoimidazoline decarboxylase activity"/>
    <property type="evidence" value="ECO:0007669"/>
    <property type="project" value="UniProtKB-EC"/>
</dbReference>
<evidence type="ECO:0000313" key="9">
    <source>
        <dbReference type="Proteomes" id="UP000186406"/>
    </source>
</evidence>
<dbReference type="EMBL" id="FRXO01000001">
    <property type="protein sequence ID" value="SHO61114.1"/>
    <property type="molecule type" value="Genomic_DNA"/>
</dbReference>
<evidence type="ECO:0000256" key="4">
    <source>
        <dbReference type="ARBA" id="ARBA00022631"/>
    </source>
</evidence>
<dbReference type="GO" id="GO:0019628">
    <property type="term" value="P:urate catabolic process"/>
    <property type="evidence" value="ECO:0007669"/>
    <property type="project" value="UniProtKB-UniPathway"/>
</dbReference>
<evidence type="ECO:0000256" key="6">
    <source>
        <dbReference type="ARBA" id="ARBA00023239"/>
    </source>
</evidence>
<accession>A0A1M7Z8C8</accession>
<dbReference type="Pfam" id="PF09349">
    <property type="entry name" value="OHCU_decarbox"/>
    <property type="match status" value="1"/>
</dbReference>
<dbReference type="EC" id="4.1.1.97" evidence="3"/>
<evidence type="ECO:0000256" key="2">
    <source>
        <dbReference type="ARBA" id="ARBA00004754"/>
    </source>
</evidence>